<dbReference type="GO" id="GO:0004674">
    <property type="term" value="F:protein serine/threonine kinase activity"/>
    <property type="evidence" value="ECO:0007669"/>
    <property type="project" value="UniProtKB-KW"/>
</dbReference>
<reference evidence="1 2" key="1">
    <citation type="submission" date="2020-02" db="EMBL/GenBank/DDBJ databases">
        <title>Whole genome sequence of Halogeometricum borinquense strain wsp4.</title>
        <authorList>
            <person name="Verma D.K."/>
            <person name="Gopal K."/>
            <person name="Prasad E.S."/>
        </authorList>
    </citation>
    <scope>NUCLEOTIDE SEQUENCE [LARGE SCALE GENOMIC DNA]</scope>
    <source>
        <strain evidence="2">wsp4</strain>
    </source>
</reference>
<dbReference type="AlphaFoldDB" id="A0A6C0UKR5"/>
<keyword evidence="1" id="KW-0418">Kinase</keyword>
<keyword evidence="1" id="KW-0808">Transferase</keyword>
<name>A0A6C0UKR5_9EURY</name>
<sequence length="312" mass="33005">MTRTDSRGRFRYRAFGLDVASTLTFPELPETVVTESAEGDADVFVRIGTVPFDGETPDDGPAVTFETPEEFILLYDACRIAVSQGREIVVDPAPDATERDVRWTVLGPAFNFLLHQRGHLVLHGSVVAVDGRAIAFVGESGAGKSTTAGAFAAAGHRALGDDVAAIRFTDDGPVVQPGFASIKLHDDAAATLGGGLVPVTDGGEDTPTASSPDERFYRTADVDSDPVPLAAVYRLVDGDDVTVTPLPSVAAVAELGRNAYTVGTQQRRDEAILAVDRCLSVVESVPVATLTRPRRFDALPDVVSRIEQVVGS</sequence>
<accession>A0A6C0UKR5</accession>
<dbReference type="SUPFAM" id="SSF53795">
    <property type="entry name" value="PEP carboxykinase-like"/>
    <property type="match status" value="1"/>
</dbReference>
<dbReference type="Gene3D" id="3.40.50.300">
    <property type="entry name" value="P-loop containing nucleotide triphosphate hydrolases"/>
    <property type="match status" value="1"/>
</dbReference>
<gene>
    <name evidence="1" type="ORF">G3I44_11905</name>
</gene>
<protein>
    <submittedName>
        <fullName evidence="1">Serine/threonine protein kinase</fullName>
    </submittedName>
</protein>
<dbReference type="RefSeq" id="WP_163486759.1">
    <property type="nucleotide sequence ID" value="NZ_CP048739.1"/>
</dbReference>
<proteinExistence type="predicted"/>
<keyword evidence="1" id="KW-0723">Serine/threonine-protein kinase</keyword>
<dbReference type="InterPro" id="IPR027417">
    <property type="entry name" value="P-loop_NTPase"/>
</dbReference>
<dbReference type="GeneID" id="44080116"/>
<evidence type="ECO:0000313" key="2">
    <source>
        <dbReference type="Proteomes" id="UP000465846"/>
    </source>
</evidence>
<evidence type="ECO:0000313" key="1">
    <source>
        <dbReference type="EMBL" id="QIB74921.1"/>
    </source>
</evidence>
<organism evidence="1 2">
    <name type="scientific">Halogeometricum borinquense</name>
    <dbReference type="NCBI Taxonomy" id="60847"/>
    <lineage>
        <taxon>Archaea</taxon>
        <taxon>Methanobacteriati</taxon>
        <taxon>Methanobacteriota</taxon>
        <taxon>Stenosarchaea group</taxon>
        <taxon>Halobacteria</taxon>
        <taxon>Halobacteriales</taxon>
        <taxon>Haloferacaceae</taxon>
        <taxon>Halogeometricum</taxon>
    </lineage>
</organism>
<dbReference type="Proteomes" id="UP000465846">
    <property type="component" value="Chromosome"/>
</dbReference>
<dbReference type="EMBL" id="CP048739">
    <property type="protein sequence ID" value="QIB74921.1"/>
    <property type="molecule type" value="Genomic_DNA"/>
</dbReference>